<evidence type="ECO:0000313" key="3">
    <source>
        <dbReference type="EnsemblPlants" id="Pp3c9_24800V3.14"/>
    </source>
</evidence>
<dbReference type="GeneID" id="112286597"/>
<proteinExistence type="predicted"/>
<dbReference type="EMBL" id="ABEU02000009">
    <property type="status" value="NOT_ANNOTATED_CDS"/>
    <property type="molecule type" value="Genomic_DNA"/>
</dbReference>
<feature type="region of interest" description="Disordered" evidence="1">
    <location>
        <begin position="69"/>
        <end position="90"/>
    </location>
</feature>
<keyword evidence="4" id="KW-1185">Reference proteome</keyword>
<dbReference type="AlphaFoldDB" id="A0A7I4EKG1"/>
<dbReference type="FunFam" id="3.40.50.2000:FF:000327">
    <property type="entry name" value="Predicted protein"/>
    <property type="match status" value="1"/>
</dbReference>
<reference evidence="3" key="3">
    <citation type="submission" date="2020-12" db="UniProtKB">
        <authorList>
            <consortium name="EnsemblPlants"/>
        </authorList>
    </citation>
    <scope>IDENTIFICATION</scope>
</reference>
<dbReference type="Pfam" id="PF06722">
    <property type="entry name" value="EryCIII-like_C"/>
    <property type="match status" value="1"/>
</dbReference>
<dbReference type="PANTHER" id="PTHR48050">
    <property type="entry name" value="STEROL 3-BETA-GLUCOSYLTRANSFERASE"/>
    <property type="match status" value="1"/>
</dbReference>
<dbReference type="SUPFAM" id="SSF53756">
    <property type="entry name" value="UDP-Glycosyltransferase/glycogen phosphorylase"/>
    <property type="match status" value="2"/>
</dbReference>
<protein>
    <recommendedName>
        <fullName evidence="2">Erythromycin biosynthesis protein CIII-like C-terminal domain-containing protein</fullName>
    </recommendedName>
</protein>
<dbReference type="InterPro" id="IPR050426">
    <property type="entry name" value="Glycosyltransferase_28"/>
</dbReference>
<organism evidence="3 4">
    <name type="scientific">Physcomitrium patens</name>
    <name type="common">Spreading-leaved earth moss</name>
    <name type="synonym">Physcomitrella patens</name>
    <dbReference type="NCBI Taxonomy" id="3218"/>
    <lineage>
        <taxon>Eukaryota</taxon>
        <taxon>Viridiplantae</taxon>
        <taxon>Streptophyta</taxon>
        <taxon>Embryophyta</taxon>
        <taxon>Bryophyta</taxon>
        <taxon>Bryophytina</taxon>
        <taxon>Bryopsida</taxon>
        <taxon>Funariidae</taxon>
        <taxon>Funariales</taxon>
        <taxon>Funariaceae</taxon>
        <taxon>Physcomitrium</taxon>
    </lineage>
</organism>
<dbReference type="PANTHER" id="PTHR48050:SF11">
    <property type="entry name" value="GLYCOSYLTRANSFERASE"/>
    <property type="match status" value="1"/>
</dbReference>
<evidence type="ECO:0000313" key="4">
    <source>
        <dbReference type="Proteomes" id="UP000006727"/>
    </source>
</evidence>
<reference evidence="3 4" key="2">
    <citation type="journal article" date="2018" name="Plant J.">
        <title>The Physcomitrella patens chromosome-scale assembly reveals moss genome structure and evolution.</title>
        <authorList>
            <person name="Lang D."/>
            <person name="Ullrich K.K."/>
            <person name="Murat F."/>
            <person name="Fuchs J."/>
            <person name="Jenkins J."/>
            <person name="Haas F.B."/>
            <person name="Piednoel M."/>
            <person name="Gundlach H."/>
            <person name="Van Bel M."/>
            <person name="Meyberg R."/>
            <person name="Vives C."/>
            <person name="Morata J."/>
            <person name="Symeonidi A."/>
            <person name="Hiss M."/>
            <person name="Muchero W."/>
            <person name="Kamisugi Y."/>
            <person name="Saleh O."/>
            <person name="Blanc G."/>
            <person name="Decker E.L."/>
            <person name="van Gessel N."/>
            <person name="Grimwood J."/>
            <person name="Hayes R.D."/>
            <person name="Graham S.W."/>
            <person name="Gunter L.E."/>
            <person name="McDaniel S.F."/>
            <person name="Hoernstein S.N.W."/>
            <person name="Larsson A."/>
            <person name="Li F.W."/>
            <person name="Perroud P.F."/>
            <person name="Phillips J."/>
            <person name="Ranjan P."/>
            <person name="Rokshar D.S."/>
            <person name="Rothfels C.J."/>
            <person name="Schneider L."/>
            <person name="Shu S."/>
            <person name="Stevenson D.W."/>
            <person name="Thummler F."/>
            <person name="Tillich M."/>
            <person name="Villarreal Aguilar J.C."/>
            <person name="Widiez T."/>
            <person name="Wong G.K."/>
            <person name="Wymore A."/>
            <person name="Zhang Y."/>
            <person name="Zimmer A.D."/>
            <person name="Quatrano R.S."/>
            <person name="Mayer K.F.X."/>
            <person name="Goodstein D."/>
            <person name="Casacuberta J.M."/>
            <person name="Vandepoele K."/>
            <person name="Reski R."/>
            <person name="Cuming A.C."/>
            <person name="Tuskan G.A."/>
            <person name="Maumus F."/>
            <person name="Salse J."/>
            <person name="Schmutz J."/>
            <person name="Rensing S.A."/>
        </authorList>
    </citation>
    <scope>NUCLEOTIDE SEQUENCE [LARGE SCALE GENOMIC DNA]</scope>
    <source>
        <strain evidence="3 4">cv. Gransden 2004</strain>
    </source>
</reference>
<gene>
    <name evidence="3" type="primary">LOC112286597</name>
</gene>
<accession>A0A7I4EKG1</accession>
<dbReference type="EnsemblPlants" id="Pp3c9_24800V3.14">
    <property type="protein sequence ID" value="Pp3c9_24800V3.14"/>
    <property type="gene ID" value="Pp3c9_24800"/>
</dbReference>
<dbReference type="Proteomes" id="UP000006727">
    <property type="component" value="Chromosome 9"/>
</dbReference>
<dbReference type="InterPro" id="IPR010610">
    <property type="entry name" value="EryCIII-like_C"/>
</dbReference>
<feature type="domain" description="Erythromycin biosynthesis protein CIII-like C-terminal" evidence="2">
    <location>
        <begin position="467"/>
        <end position="516"/>
    </location>
</feature>
<dbReference type="RefSeq" id="XP_024384371.1">
    <property type="nucleotide sequence ID" value="XM_024528603.2"/>
</dbReference>
<dbReference type="Gene3D" id="3.40.50.2000">
    <property type="entry name" value="Glycogen Phosphorylase B"/>
    <property type="match status" value="2"/>
</dbReference>
<sequence length="589" mass="65265">MKKRRVAVFSFGTRGDVLPVAVVADSLARADRSASITFITHEAHRDLETRLARSGVAFVGVSAPPVLPGRTAASSEAEIGHSSGASEDDDRQLREALEMELREECLTAMDSVMGAADDAEGNAVIFNFFALEGWHLAELYRVPCTVLAPYVVPYSAPSSFERRFRAAHPLLYRRLQEAAPGEVGWKEVMHWMWPLFTDRWAEWRLHRLHLSACPLTDPVTDLPLVYEWPQAPHLLYGFSSQVVECPAYWPSSISVCGFWFTPLEWDVAPEVNPGLSVVQAKPKSLKGPASFRGAPLDLVVRQSCLVTETLQHGKQSIQAVKKTTLSTHNFQLECNPEENPQLEIFAGSTKKRSYKPPVKLGHFLSEHKFDESENKDDRPIFLGFSSTGNMGFLERPGSMLKVLKAVLEATDSSAILFTAGHPPLDLEVTELCDENLSTQYLEAEQKRNLLQEGLCCFNGRLFCYSGSVPYLWLLPHCSVAIHHGGSGTTAACLRAGTPQIICPFVLDQFYWAERMTWLRVAPQSLTPQLLMPDMSSSENFHDAVKVISAAIREARSVEMKLCASSLSVKLEGEDGTSVAVSILRTLLCK</sequence>
<name>A0A7I4EKG1_PHYPA</name>
<evidence type="ECO:0000259" key="2">
    <source>
        <dbReference type="Pfam" id="PF06722"/>
    </source>
</evidence>
<dbReference type="GO" id="GO:0016757">
    <property type="term" value="F:glycosyltransferase activity"/>
    <property type="evidence" value="ECO:0007669"/>
    <property type="project" value="UniProtKB-ARBA"/>
</dbReference>
<reference evidence="3 4" key="1">
    <citation type="journal article" date="2008" name="Science">
        <title>The Physcomitrella genome reveals evolutionary insights into the conquest of land by plants.</title>
        <authorList>
            <person name="Rensing S."/>
            <person name="Lang D."/>
            <person name="Zimmer A."/>
            <person name="Terry A."/>
            <person name="Salamov A."/>
            <person name="Shapiro H."/>
            <person name="Nishiyama T."/>
            <person name="Perroud P.-F."/>
            <person name="Lindquist E."/>
            <person name="Kamisugi Y."/>
            <person name="Tanahashi T."/>
            <person name="Sakakibara K."/>
            <person name="Fujita T."/>
            <person name="Oishi K."/>
            <person name="Shin-I T."/>
            <person name="Kuroki Y."/>
            <person name="Toyoda A."/>
            <person name="Suzuki Y."/>
            <person name="Hashimoto A."/>
            <person name="Yamaguchi K."/>
            <person name="Sugano A."/>
            <person name="Kohara Y."/>
            <person name="Fujiyama A."/>
            <person name="Anterola A."/>
            <person name="Aoki S."/>
            <person name="Ashton N."/>
            <person name="Barbazuk W.B."/>
            <person name="Barker E."/>
            <person name="Bennetzen J."/>
            <person name="Bezanilla M."/>
            <person name="Blankenship R."/>
            <person name="Cho S.H."/>
            <person name="Dutcher S."/>
            <person name="Estelle M."/>
            <person name="Fawcett J.A."/>
            <person name="Gundlach H."/>
            <person name="Hanada K."/>
            <person name="Heyl A."/>
            <person name="Hicks K.A."/>
            <person name="Hugh J."/>
            <person name="Lohr M."/>
            <person name="Mayer K."/>
            <person name="Melkozernov A."/>
            <person name="Murata T."/>
            <person name="Nelson D."/>
            <person name="Pils B."/>
            <person name="Prigge M."/>
            <person name="Reiss B."/>
            <person name="Renner T."/>
            <person name="Rombauts S."/>
            <person name="Rushton P."/>
            <person name="Sanderfoot A."/>
            <person name="Schween G."/>
            <person name="Shiu S.-H."/>
            <person name="Stueber K."/>
            <person name="Theodoulou F.L."/>
            <person name="Tu H."/>
            <person name="Van de Peer Y."/>
            <person name="Verrier P.J."/>
            <person name="Waters E."/>
            <person name="Wood A."/>
            <person name="Yang L."/>
            <person name="Cove D."/>
            <person name="Cuming A."/>
            <person name="Hasebe M."/>
            <person name="Lucas S."/>
            <person name="Mishler D.B."/>
            <person name="Reski R."/>
            <person name="Grigoriev I."/>
            <person name="Quatrano R.S."/>
            <person name="Boore J.L."/>
        </authorList>
    </citation>
    <scope>NUCLEOTIDE SEQUENCE [LARGE SCALE GENOMIC DNA]</scope>
    <source>
        <strain evidence="3 4">cv. Gransden 2004</strain>
    </source>
</reference>
<dbReference type="Gramene" id="Pp3c9_24800V3.14">
    <property type="protein sequence ID" value="Pp3c9_24800V3.14"/>
    <property type="gene ID" value="Pp3c9_24800"/>
</dbReference>
<dbReference type="FunCoup" id="A0A7I4EKG1">
    <property type="interactions" value="463"/>
</dbReference>
<evidence type="ECO:0000256" key="1">
    <source>
        <dbReference type="SAM" id="MobiDB-lite"/>
    </source>
</evidence>
<dbReference type="InParanoid" id="A0A7I4EKG1"/>